<keyword evidence="2" id="KW-0349">Heme</keyword>
<keyword evidence="4" id="KW-1185">Reference proteome</keyword>
<accession>A0ABT3ISA5</accession>
<evidence type="ECO:0000256" key="1">
    <source>
        <dbReference type="ARBA" id="ARBA00010617"/>
    </source>
</evidence>
<comment type="similarity">
    <text evidence="1 2">Belongs to the cytochrome P450 family.</text>
</comment>
<evidence type="ECO:0000313" key="4">
    <source>
        <dbReference type="Proteomes" id="UP001207742"/>
    </source>
</evidence>
<keyword evidence="2" id="KW-0408">Iron</keyword>
<dbReference type="Gene3D" id="1.10.630.10">
    <property type="entry name" value="Cytochrome P450"/>
    <property type="match status" value="1"/>
</dbReference>
<keyword evidence="2" id="KW-0560">Oxidoreductase</keyword>
<sequence length="396" mass="45250">MENNNAVPYSLLTPIPWFRKMQKENPVFYDRESTLFNGSKGAWFLFGYQDVAQVLLDYSTYSSAYIPKTEDTLLGDVLVFKDPPEHTQLRRVMGKALGPYLMTYLEAFVEEHTYKLMEPWMAKGEMDFIGDFSAQLPIWTSMKVLGIKEEYFHVLKDLSCKILTNPALTGDYEAFFNVQKEGKQFVQEIIREHELVPQDDFTGLLLKSKIDDRPLLLHETISLCFAVMLGGVDTTVAFLGNVMRALVTYPEMQAHLMQQPDDLPKFLDETLRFYPPLFSFSRMAAKDITVRGQLIHKGDIVVPWLGATNFDDTVFPDPDVFDINRKNMGQILNFGRGVHYCPGESITKMEARVAFRCILQQAKHFQLQKDTTLSLGPSTTTNCLNSLPITFVRNDS</sequence>
<keyword evidence="2" id="KW-0479">Metal-binding</keyword>
<comment type="caution">
    <text evidence="3">The sequence shown here is derived from an EMBL/GenBank/DDBJ whole genome shotgun (WGS) entry which is preliminary data.</text>
</comment>
<dbReference type="PANTHER" id="PTHR46696">
    <property type="entry name" value="P450, PUTATIVE (EUROFUNG)-RELATED"/>
    <property type="match status" value="1"/>
</dbReference>
<gene>
    <name evidence="3" type="ORF">OL497_22930</name>
</gene>
<dbReference type="RefSeq" id="WP_264733586.1">
    <property type="nucleotide sequence ID" value="NZ_JAPDNR010000001.1"/>
</dbReference>
<dbReference type="PRINTS" id="PR00359">
    <property type="entry name" value="BP450"/>
</dbReference>
<name>A0ABT3ISA5_9BACT</name>
<dbReference type="SUPFAM" id="SSF48264">
    <property type="entry name" value="Cytochrome P450"/>
    <property type="match status" value="1"/>
</dbReference>
<dbReference type="PANTHER" id="PTHR46696:SF6">
    <property type="entry name" value="P450, PUTATIVE (EUROFUNG)-RELATED"/>
    <property type="match status" value="1"/>
</dbReference>
<evidence type="ECO:0000256" key="2">
    <source>
        <dbReference type="RuleBase" id="RU000461"/>
    </source>
</evidence>
<dbReference type="PROSITE" id="PS00086">
    <property type="entry name" value="CYTOCHROME_P450"/>
    <property type="match status" value="1"/>
</dbReference>
<protein>
    <submittedName>
        <fullName evidence="3">Cytochrome P450</fullName>
    </submittedName>
</protein>
<dbReference type="InterPro" id="IPR036396">
    <property type="entry name" value="Cyt_P450_sf"/>
</dbReference>
<dbReference type="Proteomes" id="UP001207742">
    <property type="component" value="Unassembled WGS sequence"/>
</dbReference>
<evidence type="ECO:0000313" key="3">
    <source>
        <dbReference type="EMBL" id="MCW3486771.1"/>
    </source>
</evidence>
<proteinExistence type="inferred from homology"/>
<reference evidence="3 4" key="1">
    <citation type="submission" date="2022-10" db="EMBL/GenBank/DDBJ databases">
        <title>Chitinophaga nivalis PC15 sp. nov., isolated from Pyeongchang county, South Korea.</title>
        <authorList>
            <person name="Trinh H.N."/>
        </authorList>
    </citation>
    <scope>NUCLEOTIDE SEQUENCE [LARGE SCALE GENOMIC DNA]</scope>
    <source>
        <strain evidence="3 4">PC14</strain>
    </source>
</reference>
<dbReference type="InterPro" id="IPR001128">
    <property type="entry name" value="Cyt_P450"/>
</dbReference>
<organism evidence="3 4">
    <name type="scientific">Chitinophaga nivalis</name>
    <dbReference type="NCBI Taxonomy" id="2991709"/>
    <lineage>
        <taxon>Bacteria</taxon>
        <taxon>Pseudomonadati</taxon>
        <taxon>Bacteroidota</taxon>
        <taxon>Chitinophagia</taxon>
        <taxon>Chitinophagales</taxon>
        <taxon>Chitinophagaceae</taxon>
        <taxon>Chitinophaga</taxon>
    </lineage>
</organism>
<dbReference type="InterPro" id="IPR017972">
    <property type="entry name" value="Cyt_P450_CS"/>
</dbReference>
<keyword evidence="2" id="KW-0503">Monooxygenase</keyword>
<dbReference type="Pfam" id="PF00067">
    <property type="entry name" value="p450"/>
    <property type="match status" value="1"/>
</dbReference>
<dbReference type="InterPro" id="IPR002397">
    <property type="entry name" value="Cyt_P450_B"/>
</dbReference>
<dbReference type="EMBL" id="JAPDNS010000002">
    <property type="protein sequence ID" value="MCW3486771.1"/>
    <property type="molecule type" value="Genomic_DNA"/>
</dbReference>